<accession>A0A1B6D142</accession>
<gene>
    <name evidence="1" type="ORF">g.5341</name>
</gene>
<sequence>MIEFRVHKLRGKAFFSKLREKRDGLVTVSFDCQKNMVLPKVPDQAAYYSRQLYTYNFTIFVGASNDKMTVKNTFIYTWNENDFPKGSNEICSSEFHCLGSLDLKGCTTIRLCAEGCGGQNRNSTMIAMCCYFLWNIAPDHVNQVELVFPIPGHSFFYLPIECLVG</sequence>
<proteinExistence type="predicted"/>
<dbReference type="PANTHER" id="PTHR10773">
    <property type="entry name" value="DNA-DIRECTED RNA POLYMERASES I, II, AND III SUBUNIT RPABC2"/>
    <property type="match status" value="1"/>
</dbReference>
<dbReference type="PANTHER" id="PTHR10773:SF19">
    <property type="match status" value="1"/>
</dbReference>
<evidence type="ECO:0000313" key="1">
    <source>
        <dbReference type="EMBL" id="JAS19394.1"/>
    </source>
</evidence>
<name>A0A1B6D142_9HEMI</name>
<dbReference type="AlphaFoldDB" id="A0A1B6D142"/>
<reference evidence="1" key="1">
    <citation type="submission" date="2015-12" db="EMBL/GenBank/DDBJ databases">
        <title>De novo transcriptome assembly of four potential Pierce s Disease insect vectors from Arizona vineyards.</title>
        <authorList>
            <person name="Tassone E.E."/>
        </authorList>
    </citation>
    <scope>NUCLEOTIDE SEQUENCE</scope>
</reference>
<organism evidence="1">
    <name type="scientific">Clastoptera arizonana</name>
    <name type="common">Arizona spittle bug</name>
    <dbReference type="NCBI Taxonomy" id="38151"/>
    <lineage>
        <taxon>Eukaryota</taxon>
        <taxon>Metazoa</taxon>
        <taxon>Ecdysozoa</taxon>
        <taxon>Arthropoda</taxon>
        <taxon>Hexapoda</taxon>
        <taxon>Insecta</taxon>
        <taxon>Pterygota</taxon>
        <taxon>Neoptera</taxon>
        <taxon>Paraneoptera</taxon>
        <taxon>Hemiptera</taxon>
        <taxon>Auchenorrhyncha</taxon>
        <taxon>Cercopoidea</taxon>
        <taxon>Clastopteridae</taxon>
        <taxon>Clastoptera</taxon>
    </lineage>
</organism>
<protein>
    <submittedName>
        <fullName evidence="1">Uncharacterized protein</fullName>
    </submittedName>
</protein>
<dbReference type="EMBL" id="GEDC01017904">
    <property type="protein sequence ID" value="JAS19394.1"/>
    <property type="molecule type" value="Transcribed_RNA"/>
</dbReference>